<dbReference type="RefSeq" id="WP_131760896.1">
    <property type="nucleotide sequence ID" value="NZ_CAACUY010000135.1"/>
</dbReference>
<dbReference type="SUPFAM" id="SSF141571">
    <property type="entry name" value="Pentapeptide repeat-like"/>
    <property type="match status" value="1"/>
</dbReference>
<name>A0ABW2XL57_9ACTN</name>
<dbReference type="InterPro" id="IPR001646">
    <property type="entry name" value="5peptide_repeat"/>
</dbReference>
<reference evidence="3" key="1">
    <citation type="journal article" date="2019" name="Int. J. Syst. Evol. Microbiol.">
        <title>The Global Catalogue of Microorganisms (GCM) 10K type strain sequencing project: providing services to taxonomists for standard genome sequencing and annotation.</title>
        <authorList>
            <consortium name="The Broad Institute Genomics Platform"/>
            <consortium name="The Broad Institute Genome Sequencing Center for Infectious Disease"/>
            <person name="Wu L."/>
            <person name="Ma J."/>
        </authorList>
    </citation>
    <scope>NUCLEOTIDE SEQUENCE [LARGE SCALE GENOMIC DNA]</scope>
    <source>
        <strain evidence="3">JCM 9371</strain>
    </source>
</reference>
<feature type="compositionally biased region" description="Low complexity" evidence="1">
    <location>
        <begin position="11"/>
        <end position="30"/>
    </location>
</feature>
<evidence type="ECO:0000313" key="3">
    <source>
        <dbReference type="Proteomes" id="UP001597063"/>
    </source>
</evidence>
<proteinExistence type="predicted"/>
<organism evidence="2 3">
    <name type="scientific">Actinomadura fibrosa</name>
    <dbReference type="NCBI Taxonomy" id="111802"/>
    <lineage>
        <taxon>Bacteria</taxon>
        <taxon>Bacillati</taxon>
        <taxon>Actinomycetota</taxon>
        <taxon>Actinomycetes</taxon>
        <taxon>Streptosporangiales</taxon>
        <taxon>Thermomonosporaceae</taxon>
        <taxon>Actinomadura</taxon>
    </lineage>
</organism>
<accession>A0ABW2XL57</accession>
<comment type="caution">
    <text evidence="2">The sequence shown here is derived from an EMBL/GenBank/DDBJ whole genome shotgun (WGS) entry which is preliminary data.</text>
</comment>
<dbReference type="Pfam" id="PF13576">
    <property type="entry name" value="Pentapeptide_3"/>
    <property type="match status" value="2"/>
</dbReference>
<dbReference type="Proteomes" id="UP001597063">
    <property type="component" value="Unassembled WGS sequence"/>
</dbReference>
<protein>
    <submittedName>
        <fullName evidence="2">Pentapeptide repeat-containing protein</fullName>
    </submittedName>
</protein>
<dbReference type="Pfam" id="PF00805">
    <property type="entry name" value="Pentapeptide"/>
    <property type="match status" value="1"/>
</dbReference>
<evidence type="ECO:0000256" key="1">
    <source>
        <dbReference type="SAM" id="MobiDB-lite"/>
    </source>
</evidence>
<evidence type="ECO:0000313" key="2">
    <source>
        <dbReference type="EMBL" id="MFD0687291.1"/>
    </source>
</evidence>
<gene>
    <name evidence="2" type="ORF">ACFQZM_22520</name>
</gene>
<keyword evidence="3" id="KW-1185">Reference proteome</keyword>
<sequence length="499" mass="53809">MEEIPTADRLATAAPGARDAAAEALSAEAASDPRRRQPVVDAICSWLRAPSGTDDATTAERRAVLRSLTERLRTGGATPPWDDISVDLSGATLHDADFSSCLLTDPAFADTRFHGTTTFDGARFDGGAAFQRAVFYGDAVLTGVRFADDAEFGRTRFRGRADFTGAVFGGIAWFGRGTDTWWEDDEAWETVEEIDPAPWDEPNEDDPEWPVAVLIEDYQDWEEGGDGARFAGDASFRDVRFEGPAWFHYARFGSAATFAGARFSGRVHLDQPVVDLTGAHWAGGTGDGESVWPLGWTVRPLTAAASDGSEGGDLVPDASVLPYARQLADRDPATVAAGLRILARLGDDHPDLRQRVAATLCAFLRTPIPFDLRADDRTPERTALLRLRLQAQRTLTERLRPGPGHWPKTDLWLCGATLVDLDLSGCEAGYADFTGTQFHGTTRFDGSRFEHASFTLGGPCGRAAFHGDVVFGTDPPDGVILHGTATSDGRSGRPGLPVE</sequence>
<dbReference type="EMBL" id="JBHTGP010000012">
    <property type="protein sequence ID" value="MFD0687291.1"/>
    <property type="molecule type" value="Genomic_DNA"/>
</dbReference>
<dbReference type="Gene3D" id="2.160.20.80">
    <property type="entry name" value="E3 ubiquitin-protein ligase SopA"/>
    <property type="match status" value="1"/>
</dbReference>
<feature type="region of interest" description="Disordered" evidence="1">
    <location>
        <begin position="1"/>
        <end position="33"/>
    </location>
</feature>